<accession>A0A4Y2RH99</accession>
<gene>
    <name evidence="1" type="ORF">AVEN_272728_1</name>
</gene>
<name>A0A4Y2RH99_ARAVE</name>
<dbReference type="EMBL" id="BGPR01017119">
    <property type="protein sequence ID" value="GBN75167.1"/>
    <property type="molecule type" value="Genomic_DNA"/>
</dbReference>
<sequence length="230" mass="27052">MEKQHSFVLKVSLVEMALRRVVVHFWNEIDILALIDEFEFKEHSGFDFLYVLQETVEVKIKNKISKLIFPETLKRRLNLIVRPIGLQIVQWKNCMEQYIGDSGENLSLLKQLCWTSAGALAYKETAQNLVRLKTIDIVDSFIIACTYCLADSLPAIWEELPEEYTWHFCDNLLDTADEETLIYILKGEDTKVLERQPYFYLNSFEFSTRRGNKAATEYFLQKLFDEFPRL</sequence>
<reference evidence="1 2" key="1">
    <citation type="journal article" date="2019" name="Sci. Rep.">
        <title>Orb-weaving spider Araneus ventricosus genome elucidates the spidroin gene catalogue.</title>
        <authorList>
            <person name="Kono N."/>
            <person name="Nakamura H."/>
            <person name="Ohtoshi R."/>
            <person name="Moran D.A.P."/>
            <person name="Shinohara A."/>
            <person name="Yoshida Y."/>
            <person name="Fujiwara M."/>
            <person name="Mori M."/>
            <person name="Tomita M."/>
            <person name="Arakawa K."/>
        </authorList>
    </citation>
    <scope>NUCLEOTIDE SEQUENCE [LARGE SCALE GENOMIC DNA]</scope>
</reference>
<dbReference type="AlphaFoldDB" id="A0A4Y2RH99"/>
<dbReference type="Proteomes" id="UP000499080">
    <property type="component" value="Unassembled WGS sequence"/>
</dbReference>
<keyword evidence="2" id="KW-1185">Reference proteome</keyword>
<evidence type="ECO:0000313" key="2">
    <source>
        <dbReference type="Proteomes" id="UP000499080"/>
    </source>
</evidence>
<comment type="caution">
    <text evidence="1">The sequence shown here is derived from an EMBL/GenBank/DDBJ whole genome shotgun (WGS) entry which is preliminary data.</text>
</comment>
<organism evidence="1 2">
    <name type="scientific">Araneus ventricosus</name>
    <name type="common">Orbweaver spider</name>
    <name type="synonym">Epeira ventricosa</name>
    <dbReference type="NCBI Taxonomy" id="182803"/>
    <lineage>
        <taxon>Eukaryota</taxon>
        <taxon>Metazoa</taxon>
        <taxon>Ecdysozoa</taxon>
        <taxon>Arthropoda</taxon>
        <taxon>Chelicerata</taxon>
        <taxon>Arachnida</taxon>
        <taxon>Araneae</taxon>
        <taxon>Araneomorphae</taxon>
        <taxon>Entelegynae</taxon>
        <taxon>Araneoidea</taxon>
        <taxon>Araneidae</taxon>
        <taxon>Araneus</taxon>
    </lineage>
</organism>
<evidence type="ECO:0000313" key="1">
    <source>
        <dbReference type="EMBL" id="GBN75167.1"/>
    </source>
</evidence>
<protein>
    <submittedName>
        <fullName evidence="1">Uncharacterized protein</fullName>
    </submittedName>
</protein>
<proteinExistence type="predicted"/>
<dbReference type="OrthoDB" id="6431550at2759"/>